<evidence type="ECO:0000256" key="1">
    <source>
        <dbReference type="SAM" id="MobiDB-lite"/>
    </source>
</evidence>
<sequence length="108" mass="11404">MRWFSSSSSCSSLLFSRSSCPWLRSSSATRCSSSYTSLTGSSLFDRGATPPRCATMSTIVLHRCTKEPRVVAMGDADDNSSGPSSATVACSSSRNPQSCDKRSTSSIG</sequence>
<evidence type="ECO:0000313" key="2">
    <source>
        <dbReference type="EMBL" id="MBW31660.1"/>
    </source>
</evidence>
<organism evidence="2">
    <name type="scientific">Anopheles braziliensis</name>
    <dbReference type="NCBI Taxonomy" id="58242"/>
    <lineage>
        <taxon>Eukaryota</taxon>
        <taxon>Metazoa</taxon>
        <taxon>Ecdysozoa</taxon>
        <taxon>Arthropoda</taxon>
        <taxon>Hexapoda</taxon>
        <taxon>Insecta</taxon>
        <taxon>Pterygota</taxon>
        <taxon>Neoptera</taxon>
        <taxon>Endopterygota</taxon>
        <taxon>Diptera</taxon>
        <taxon>Nematocera</taxon>
        <taxon>Culicoidea</taxon>
        <taxon>Culicidae</taxon>
        <taxon>Anophelinae</taxon>
        <taxon>Anopheles</taxon>
    </lineage>
</organism>
<name>A0A2M3ZT80_9DIPT</name>
<protein>
    <submittedName>
        <fullName evidence="2">Putative secreted peptide</fullName>
    </submittedName>
</protein>
<proteinExistence type="predicted"/>
<reference evidence="2" key="1">
    <citation type="submission" date="2018-01" db="EMBL/GenBank/DDBJ databases">
        <title>An insight into the sialome of Amazonian anophelines.</title>
        <authorList>
            <person name="Ribeiro J.M."/>
            <person name="Scarpassa V."/>
            <person name="Calvo E."/>
        </authorList>
    </citation>
    <scope>NUCLEOTIDE SEQUENCE</scope>
    <source>
        <tissue evidence="2">Salivary glands</tissue>
    </source>
</reference>
<feature type="compositionally biased region" description="Polar residues" evidence="1">
    <location>
        <begin position="79"/>
        <end position="98"/>
    </location>
</feature>
<accession>A0A2M3ZT80</accession>
<feature type="region of interest" description="Disordered" evidence="1">
    <location>
        <begin position="72"/>
        <end position="108"/>
    </location>
</feature>
<feature type="compositionally biased region" description="Basic and acidic residues" evidence="1">
    <location>
        <begin position="99"/>
        <end position="108"/>
    </location>
</feature>
<dbReference type="AlphaFoldDB" id="A0A2M3ZT80"/>
<dbReference type="EMBL" id="GGFM01010909">
    <property type="protein sequence ID" value="MBW31660.1"/>
    <property type="molecule type" value="Transcribed_RNA"/>
</dbReference>